<dbReference type="PANTHER" id="PTHR21495">
    <property type="entry name" value="NUCLEOPORIN-RELATED"/>
    <property type="match status" value="1"/>
</dbReference>
<dbReference type="Gene3D" id="2.40.480.10">
    <property type="entry name" value="Allene oxide cyclase-like"/>
    <property type="match status" value="1"/>
</dbReference>
<keyword evidence="3 4" id="KW-0964">Secreted</keyword>
<dbReference type="GO" id="GO:0009699">
    <property type="term" value="P:phenylpropanoid biosynthetic process"/>
    <property type="evidence" value="ECO:0007669"/>
    <property type="project" value="UniProtKB-ARBA"/>
</dbReference>
<dbReference type="GO" id="GO:0048046">
    <property type="term" value="C:apoplast"/>
    <property type="evidence" value="ECO:0007669"/>
    <property type="project" value="UniProtKB-SubCell"/>
</dbReference>
<dbReference type="InterPro" id="IPR004265">
    <property type="entry name" value="Dirigent"/>
</dbReference>
<dbReference type="Pfam" id="PF03018">
    <property type="entry name" value="Dirigent"/>
    <property type="match status" value="1"/>
</dbReference>
<keyword evidence="4" id="KW-0052">Apoplast</keyword>
<evidence type="ECO:0000256" key="3">
    <source>
        <dbReference type="ARBA" id="ARBA00022525"/>
    </source>
</evidence>
<evidence type="ECO:0000256" key="4">
    <source>
        <dbReference type="RuleBase" id="RU363099"/>
    </source>
</evidence>
<sequence length="193" mass="21152">MAPTFIANRSAAVAAAVFFSLFLTSAFAAAEPVLSLEKLGLRRREKLSHLHFYFHDIVSGRNPTAVPVVLPPQANASRSLFGMVVMTDDPLTERPEIGSKLLGRVQGFYASASQTELGFLMVMNFAFVEGKYNGSYLSILGRNTVMSPVREMPVVGGGGLFRFARGYAQAKTYTVNYSTGDAVVEYNVYVFHY</sequence>
<keyword evidence="5" id="KW-1185">Reference proteome</keyword>
<proteinExistence type="inferred from homology"/>
<dbReference type="Proteomes" id="UP000504609">
    <property type="component" value="Unplaced"/>
</dbReference>
<evidence type="ECO:0000313" key="6">
    <source>
        <dbReference type="RefSeq" id="XP_022934301.1"/>
    </source>
</evidence>
<comment type="subcellular location">
    <subcellularLocation>
        <location evidence="4">Secreted</location>
        <location evidence="4">Extracellular space</location>
        <location evidence="4">Apoplast</location>
    </subcellularLocation>
</comment>
<keyword evidence="4" id="KW-0732">Signal</keyword>
<evidence type="ECO:0000256" key="2">
    <source>
        <dbReference type="ARBA" id="ARBA00011738"/>
    </source>
</evidence>
<gene>
    <name evidence="6" type="primary">LOC111441505</name>
</gene>
<feature type="signal peptide" evidence="4">
    <location>
        <begin position="1"/>
        <end position="30"/>
    </location>
</feature>
<accession>A0A6J1F1F6</accession>
<dbReference type="KEGG" id="cmos:111441505"/>
<comment type="similarity">
    <text evidence="1 4">Belongs to the plant dirigent protein family.</text>
</comment>
<dbReference type="InterPro" id="IPR044859">
    <property type="entry name" value="Allene_oxi_cyc_Dirigent"/>
</dbReference>
<comment type="subunit">
    <text evidence="2 4">Homodimer.</text>
</comment>
<reference evidence="6" key="1">
    <citation type="submission" date="2025-08" db="UniProtKB">
        <authorList>
            <consortium name="RefSeq"/>
        </authorList>
    </citation>
    <scope>IDENTIFICATION</scope>
    <source>
        <tissue evidence="6">Young leaves</tissue>
    </source>
</reference>
<feature type="chain" id="PRO_5027162099" description="Dirigent protein" evidence="4">
    <location>
        <begin position="31"/>
        <end position="193"/>
    </location>
</feature>
<dbReference type="AlphaFoldDB" id="A0A6J1F1F6"/>
<evidence type="ECO:0000256" key="1">
    <source>
        <dbReference type="ARBA" id="ARBA00010746"/>
    </source>
</evidence>
<evidence type="ECO:0000313" key="5">
    <source>
        <dbReference type="Proteomes" id="UP000504609"/>
    </source>
</evidence>
<organism evidence="5 6">
    <name type="scientific">Cucurbita moschata</name>
    <name type="common">Winter crookneck squash</name>
    <name type="synonym">Cucurbita pepo var. moschata</name>
    <dbReference type="NCBI Taxonomy" id="3662"/>
    <lineage>
        <taxon>Eukaryota</taxon>
        <taxon>Viridiplantae</taxon>
        <taxon>Streptophyta</taxon>
        <taxon>Embryophyta</taxon>
        <taxon>Tracheophyta</taxon>
        <taxon>Spermatophyta</taxon>
        <taxon>Magnoliopsida</taxon>
        <taxon>eudicotyledons</taxon>
        <taxon>Gunneridae</taxon>
        <taxon>Pentapetalae</taxon>
        <taxon>rosids</taxon>
        <taxon>fabids</taxon>
        <taxon>Cucurbitales</taxon>
        <taxon>Cucurbitaceae</taxon>
        <taxon>Cucurbiteae</taxon>
        <taxon>Cucurbita</taxon>
    </lineage>
</organism>
<comment type="function">
    <text evidence="4">Dirigent proteins impart stereoselectivity on the phenoxy radical-coupling reaction, yielding optically active lignans from two molecules of coniferyl alcohol in the biosynthesis of lignans, flavonolignans, and alkaloids and thus plays a central role in plant secondary metabolism.</text>
</comment>
<dbReference type="RefSeq" id="XP_022934301.1">
    <property type="nucleotide sequence ID" value="XM_023078533.1"/>
</dbReference>
<name>A0A6J1F1F6_CUCMO</name>
<protein>
    <recommendedName>
        <fullName evidence="4">Dirigent protein</fullName>
    </recommendedName>
</protein>
<dbReference type="GeneID" id="111441505"/>